<evidence type="ECO:0000256" key="1">
    <source>
        <dbReference type="ARBA" id="ARBA00001913"/>
    </source>
</evidence>
<accession>A0A1D1VBZ5</accession>
<organism evidence="18 19">
    <name type="scientific">Ramazzottius varieornatus</name>
    <name type="common">Water bear</name>
    <name type="synonym">Tardigrade</name>
    <dbReference type="NCBI Taxonomy" id="947166"/>
    <lineage>
        <taxon>Eukaryota</taxon>
        <taxon>Metazoa</taxon>
        <taxon>Ecdysozoa</taxon>
        <taxon>Tardigrada</taxon>
        <taxon>Eutardigrada</taxon>
        <taxon>Parachela</taxon>
        <taxon>Hypsibioidea</taxon>
        <taxon>Ramazzottiidae</taxon>
        <taxon>Ramazzottius</taxon>
    </lineage>
</organism>
<reference evidence="18 19" key="1">
    <citation type="journal article" date="2016" name="Nat. Commun.">
        <title>Extremotolerant tardigrade genome and improved radiotolerance of human cultured cells by tardigrade-unique protein.</title>
        <authorList>
            <person name="Hashimoto T."/>
            <person name="Horikawa D.D."/>
            <person name="Saito Y."/>
            <person name="Kuwahara H."/>
            <person name="Kozuka-Hata H."/>
            <person name="Shin-I T."/>
            <person name="Minakuchi Y."/>
            <person name="Ohishi K."/>
            <person name="Motoyama A."/>
            <person name="Aizu T."/>
            <person name="Enomoto A."/>
            <person name="Kondo K."/>
            <person name="Tanaka S."/>
            <person name="Hara Y."/>
            <person name="Koshikawa S."/>
            <person name="Sagara H."/>
            <person name="Miura T."/>
            <person name="Yokobori S."/>
            <person name="Miyagawa K."/>
            <person name="Suzuki Y."/>
            <person name="Kubo T."/>
            <person name="Oyama M."/>
            <person name="Kohara Y."/>
            <person name="Fujiyama A."/>
            <person name="Arakawa K."/>
            <person name="Katayama T."/>
            <person name="Toyoda A."/>
            <person name="Kunieda T."/>
        </authorList>
    </citation>
    <scope>NUCLEOTIDE SEQUENCE [LARGE SCALE GENOMIC DNA]</scope>
    <source>
        <strain evidence="18 19">YOKOZUNA-1</strain>
    </source>
</reference>
<keyword evidence="4" id="KW-0597">Phosphoprotein</keyword>
<keyword evidence="7" id="KW-0378">Hydrolase</keyword>
<protein>
    <recommendedName>
        <fullName evidence="14">sn-1-specific diacylglycerol lipase</fullName>
        <ecNumber evidence="14">3.1.1.116</ecNumber>
    </recommendedName>
</protein>
<keyword evidence="11" id="KW-0443">Lipid metabolism</keyword>
<dbReference type="SUPFAM" id="SSF53474">
    <property type="entry name" value="alpha/beta-Hydrolases"/>
    <property type="match status" value="1"/>
</dbReference>
<evidence type="ECO:0000256" key="16">
    <source>
        <dbReference type="SAM" id="Phobius"/>
    </source>
</evidence>
<feature type="transmembrane region" description="Helical" evidence="16">
    <location>
        <begin position="132"/>
        <end position="154"/>
    </location>
</feature>
<dbReference type="EC" id="3.1.1.116" evidence="14"/>
<evidence type="ECO:0000256" key="4">
    <source>
        <dbReference type="ARBA" id="ARBA00022553"/>
    </source>
</evidence>
<dbReference type="GO" id="GO:0046340">
    <property type="term" value="P:diacylglycerol catabolic process"/>
    <property type="evidence" value="ECO:0007669"/>
    <property type="project" value="TreeGrafter"/>
</dbReference>
<evidence type="ECO:0000256" key="12">
    <source>
        <dbReference type="ARBA" id="ARBA00023136"/>
    </source>
</evidence>
<keyword evidence="9" id="KW-0442">Lipid degradation</keyword>
<evidence type="ECO:0000259" key="17">
    <source>
        <dbReference type="Pfam" id="PF01764"/>
    </source>
</evidence>
<dbReference type="Pfam" id="PF01764">
    <property type="entry name" value="Lipase_3"/>
    <property type="match status" value="1"/>
</dbReference>
<dbReference type="GO" id="GO:0045211">
    <property type="term" value="C:postsynaptic membrane"/>
    <property type="evidence" value="ECO:0007669"/>
    <property type="project" value="TreeGrafter"/>
</dbReference>
<evidence type="ECO:0000256" key="13">
    <source>
        <dbReference type="ARBA" id="ARBA00024531"/>
    </source>
</evidence>
<comment type="cofactor">
    <cofactor evidence="1">
        <name>Ca(2+)</name>
        <dbReference type="ChEBI" id="CHEBI:29108"/>
    </cofactor>
</comment>
<feature type="transmembrane region" description="Helical" evidence="16">
    <location>
        <begin position="18"/>
        <end position="44"/>
    </location>
</feature>
<evidence type="ECO:0000256" key="5">
    <source>
        <dbReference type="ARBA" id="ARBA00022692"/>
    </source>
</evidence>
<feature type="transmembrane region" description="Helical" evidence="16">
    <location>
        <begin position="97"/>
        <end position="120"/>
    </location>
</feature>
<feature type="domain" description="Fungal lipase-type" evidence="17">
    <location>
        <begin position="400"/>
        <end position="537"/>
    </location>
</feature>
<evidence type="ECO:0000256" key="3">
    <source>
        <dbReference type="ARBA" id="ARBA00022475"/>
    </source>
</evidence>
<feature type="compositionally biased region" description="Polar residues" evidence="15">
    <location>
        <begin position="765"/>
        <end position="797"/>
    </location>
</feature>
<dbReference type="InterPro" id="IPR052214">
    <property type="entry name" value="DAG_Lipase-Related"/>
</dbReference>
<dbReference type="GO" id="GO:0005737">
    <property type="term" value="C:cytoplasm"/>
    <property type="evidence" value="ECO:0007669"/>
    <property type="project" value="TreeGrafter"/>
</dbReference>
<evidence type="ECO:0000256" key="2">
    <source>
        <dbReference type="ARBA" id="ARBA00004651"/>
    </source>
</evidence>
<keyword evidence="5 16" id="KW-0812">Transmembrane</keyword>
<evidence type="ECO:0000313" key="18">
    <source>
        <dbReference type="EMBL" id="GAU97602.1"/>
    </source>
</evidence>
<dbReference type="InterPro" id="IPR002921">
    <property type="entry name" value="Fungal_lipase-type"/>
</dbReference>
<dbReference type="EMBL" id="BDGG01000004">
    <property type="protein sequence ID" value="GAU97602.1"/>
    <property type="molecule type" value="Genomic_DNA"/>
</dbReference>
<dbReference type="PANTHER" id="PTHR45792:SF8">
    <property type="entry name" value="DIACYLGLYCEROL LIPASE-ALPHA"/>
    <property type="match status" value="1"/>
</dbReference>
<dbReference type="AlphaFoldDB" id="A0A1D1VBZ5"/>
<keyword evidence="12 16" id="KW-0472">Membrane</keyword>
<feature type="region of interest" description="Disordered" evidence="15">
    <location>
        <begin position="754"/>
        <end position="797"/>
    </location>
</feature>
<keyword evidence="10 16" id="KW-1133">Transmembrane helix</keyword>
<keyword evidence="19" id="KW-1185">Reference proteome</keyword>
<dbReference type="OrthoDB" id="438440at2759"/>
<dbReference type="GO" id="GO:0004465">
    <property type="term" value="F:lipoprotein lipase activity"/>
    <property type="evidence" value="ECO:0007669"/>
    <property type="project" value="TreeGrafter"/>
</dbReference>
<name>A0A1D1VBZ5_RAMVA</name>
<dbReference type="STRING" id="947166.A0A1D1VBZ5"/>
<dbReference type="Proteomes" id="UP000186922">
    <property type="component" value="Unassembled WGS sequence"/>
</dbReference>
<keyword evidence="8" id="KW-0106">Calcium</keyword>
<evidence type="ECO:0000256" key="6">
    <source>
        <dbReference type="ARBA" id="ARBA00022723"/>
    </source>
</evidence>
<dbReference type="InterPro" id="IPR029058">
    <property type="entry name" value="AB_hydrolase_fold"/>
</dbReference>
<gene>
    <name evidence="18" type="primary">RvY_08874</name>
    <name evidence="18" type="synonym">RvY_08874.1</name>
    <name evidence="18" type="ORF">RvY_08874-1</name>
</gene>
<proteinExistence type="predicted"/>
<sequence length="958" mass="106719">MPGLILFRRRWAIAADDLVLPSIVLMLSHLTWAALELAVFLLVYDQTSQCSRLLQIQAMGYTVVCILAACLESCVIFKTFRGAIMDTKIRKAVRPYLYARCALFLLECGWMISTAVWLGFCPFFPAFVESVLLGTMIFNAVLVLLIGIGLYLSYDLGGGKWLKLRKYQTNLQATGSKLHHGHHHRTWRTRKTAAAYHISWQKRCRFLFCCLGTDQRASLASIAQLLSDFFRDLDLVPTDIIAGLILLRRYQKLRRYALLTLDKENTFQFLSATPITPETKFLKLSDTTVRTEYERLVRYMRFSLAVYGWPMYVCRGNPCRKLIDVIPGLRCVCCFGAEQPLSGLDIEEDNCCGCHSSAMWAVMHSLAEDDSVQFVHASYTGGVGMTPYFLALDHLEKKIVVTIRGTLSMKDLVTDLNADAEFIPVNPLQTNPPWLAHKGMISAAEYVKKRLIEEGKLAQMLDIAKARTGKHYDLMVVGHSLGAGAAAILAILLKPDFPTLKCICFSPPGGLLNLPVAEYTKTFITTCFLGKDVVTRLGLHQLEAMRADLLSVIQRSTTPKWRILLSSLFGCSPSEPSLQQFAEEQARSMSTSRRKPAVSPFMTTHPPMYLPGKIVQIVRSYPKQQKFGKTLSRVCCTKSQRTGHPAYQAIEVHRESFYEVCLSPSMLDDHMPDTLLNAMEKVLDTKPTEAIANGTGPSDRQYSNSCFTNASDELSYSAGDLQEDTLPYRTARSVSTVSSFGPFEDDMGIPYTDLGDDTPYFLTNRPRSTTQPQGVNSNRANRKQSPTSMSENGPPSVQIYASTADAETSCYTLSMFDTDSMISGSGGAITPDIHRLNLPGQSASRFLTTPTGVFKTKSMTELPDDPQLSPKPRRSMLSVGNLDVPSRPRGYRRRRSRAVSIEMVSRENGQVESHLCNERLSSQTSSYTLPLPATTPVSFTGSFSSLPDKTHYGTIHYV</sequence>
<dbReference type="GO" id="GO:0032590">
    <property type="term" value="C:dendrite membrane"/>
    <property type="evidence" value="ECO:0007669"/>
    <property type="project" value="TreeGrafter"/>
</dbReference>
<dbReference type="PANTHER" id="PTHR45792">
    <property type="entry name" value="DIACYLGLYCEROL LIPASE HOMOLOG-RELATED"/>
    <property type="match status" value="1"/>
</dbReference>
<evidence type="ECO:0000256" key="11">
    <source>
        <dbReference type="ARBA" id="ARBA00023098"/>
    </source>
</evidence>
<feature type="transmembrane region" description="Helical" evidence="16">
    <location>
        <begin position="56"/>
        <end position="77"/>
    </location>
</feature>
<feature type="transmembrane region" description="Helical" evidence="16">
    <location>
        <begin position="474"/>
        <end position="493"/>
    </location>
</feature>
<evidence type="ECO:0000256" key="10">
    <source>
        <dbReference type="ARBA" id="ARBA00022989"/>
    </source>
</evidence>
<keyword evidence="3" id="KW-1003">Cell membrane</keyword>
<comment type="subcellular location">
    <subcellularLocation>
        <location evidence="2">Cell membrane</location>
        <topology evidence="2">Multi-pass membrane protein</topology>
    </subcellularLocation>
</comment>
<dbReference type="GO" id="GO:0046872">
    <property type="term" value="F:metal ion binding"/>
    <property type="evidence" value="ECO:0007669"/>
    <property type="project" value="UniProtKB-KW"/>
</dbReference>
<comment type="catalytic activity">
    <reaction evidence="13">
        <text>a 1,2-diacyl-sn-glycerol + H2O = a 2-acylglycerol + a fatty acid + H(+)</text>
        <dbReference type="Rhea" id="RHEA:33275"/>
        <dbReference type="ChEBI" id="CHEBI:15377"/>
        <dbReference type="ChEBI" id="CHEBI:15378"/>
        <dbReference type="ChEBI" id="CHEBI:17389"/>
        <dbReference type="ChEBI" id="CHEBI:17815"/>
        <dbReference type="ChEBI" id="CHEBI:28868"/>
        <dbReference type="EC" id="3.1.1.116"/>
    </reaction>
    <physiologicalReaction direction="left-to-right" evidence="13">
        <dbReference type="Rhea" id="RHEA:33276"/>
    </physiologicalReaction>
</comment>
<dbReference type="CDD" id="cd00519">
    <property type="entry name" value="Lipase_3"/>
    <property type="match status" value="1"/>
</dbReference>
<keyword evidence="6" id="KW-0479">Metal-binding</keyword>
<evidence type="ECO:0000256" key="8">
    <source>
        <dbReference type="ARBA" id="ARBA00022837"/>
    </source>
</evidence>
<evidence type="ECO:0000256" key="15">
    <source>
        <dbReference type="SAM" id="MobiDB-lite"/>
    </source>
</evidence>
<dbReference type="GO" id="GO:0019369">
    <property type="term" value="P:arachidonate metabolic process"/>
    <property type="evidence" value="ECO:0007669"/>
    <property type="project" value="TreeGrafter"/>
</dbReference>
<evidence type="ECO:0000256" key="9">
    <source>
        <dbReference type="ARBA" id="ARBA00022963"/>
    </source>
</evidence>
<comment type="caution">
    <text evidence="18">The sequence shown here is derived from an EMBL/GenBank/DDBJ whole genome shotgun (WGS) entry which is preliminary data.</text>
</comment>
<evidence type="ECO:0000256" key="14">
    <source>
        <dbReference type="ARBA" id="ARBA00026104"/>
    </source>
</evidence>
<evidence type="ECO:0000313" key="19">
    <source>
        <dbReference type="Proteomes" id="UP000186922"/>
    </source>
</evidence>
<evidence type="ECO:0000256" key="7">
    <source>
        <dbReference type="ARBA" id="ARBA00022801"/>
    </source>
</evidence>
<dbReference type="Gene3D" id="3.40.50.1820">
    <property type="entry name" value="alpha/beta hydrolase"/>
    <property type="match status" value="1"/>
</dbReference>